<evidence type="ECO:0000256" key="2">
    <source>
        <dbReference type="ARBA" id="ARBA00006333"/>
    </source>
</evidence>
<evidence type="ECO:0000256" key="6">
    <source>
        <dbReference type="RuleBase" id="RU366034"/>
    </source>
</evidence>
<evidence type="ECO:0000313" key="8">
    <source>
        <dbReference type="Proteomes" id="UP000054988"/>
    </source>
</evidence>
<dbReference type="PANTHER" id="PTHR35201">
    <property type="entry name" value="TERPENE SYNTHASE"/>
    <property type="match status" value="1"/>
</dbReference>
<evidence type="ECO:0000256" key="1">
    <source>
        <dbReference type="ARBA" id="ARBA00001946"/>
    </source>
</evidence>
<dbReference type="GO" id="GO:0046872">
    <property type="term" value="F:metal ion binding"/>
    <property type="evidence" value="ECO:0007669"/>
    <property type="project" value="UniProtKB-KW"/>
</dbReference>
<name>A0A0W0FTM7_MONRR</name>
<dbReference type="InterPro" id="IPR034686">
    <property type="entry name" value="Terpene_cyclase-like_2"/>
</dbReference>
<dbReference type="InterPro" id="IPR008949">
    <property type="entry name" value="Isoprenoid_synthase_dom_sf"/>
</dbReference>
<dbReference type="AlphaFoldDB" id="A0A0W0FTM7"/>
<comment type="caution">
    <text evidence="7">The sequence shown here is derived from an EMBL/GenBank/DDBJ whole genome shotgun (WGS) entry which is preliminary data.</text>
</comment>
<organism evidence="7 8">
    <name type="scientific">Moniliophthora roreri</name>
    <name type="common">Frosty pod rot fungus</name>
    <name type="synonym">Monilia roreri</name>
    <dbReference type="NCBI Taxonomy" id="221103"/>
    <lineage>
        <taxon>Eukaryota</taxon>
        <taxon>Fungi</taxon>
        <taxon>Dikarya</taxon>
        <taxon>Basidiomycota</taxon>
        <taxon>Agaricomycotina</taxon>
        <taxon>Agaricomycetes</taxon>
        <taxon>Agaricomycetidae</taxon>
        <taxon>Agaricales</taxon>
        <taxon>Marasmiineae</taxon>
        <taxon>Marasmiaceae</taxon>
        <taxon>Moniliophthora</taxon>
    </lineage>
</organism>
<dbReference type="Pfam" id="PF19086">
    <property type="entry name" value="Terpene_syn_C_2"/>
    <property type="match status" value="1"/>
</dbReference>
<accession>A0A0W0FTM7</accession>
<dbReference type="GO" id="GO:0010333">
    <property type="term" value="F:terpene synthase activity"/>
    <property type="evidence" value="ECO:0007669"/>
    <property type="project" value="InterPro"/>
</dbReference>
<dbReference type="GO" id="GO:0008299">
    <property type="term" value="P:isoprenoid biosynthetic process"/>
    <property type="evidence" value="ECO:0007669"/>
    <property type="project" value="UniProtKB-ARBA"/>
</dbReference>
<dbReference type="EMBL" id="LATX01001657">
    <property type="protein sequence ID" value="KTB39622.1"/>
    <property type="molecule type" value="Genomic_DNA"/>
</dbReference>
<dbReference type="Gene3D" id="1.10.600.10">
    <property type="entry name" value="Farnesyl Diphosphate Synthase"/>
    <property type="match status" value="1"/>
</dbReference>
<keyword evidence="3 6" id="KW-0479">Metal-binding</keyword>
<evidence type="ECO:0000256" key="5">
    <source>
        <dbReference type="ARBA" id="ARBA00023239"/>
    </source>
</evidence>
<keyword evidence="5 6" id="KW-0456">Lyase</keyword>
<dbReference type="SUPFAM" id="SSF48576">
    <property type="entry name" value="Terpenoid synthases"/>
    <property type="match status" value="1"/>
</dbReference>
<keyword evidence="4 6" id="KW-0460">Magnesium</keyword>
<protein>
    <recommendedName>
        <fullName evidence="6">Terpene synthase</fullName>
        <ecNumber evidence="6">4.2.3.-</ecNumber>
    </recommendedName>
</protein>
<sequence>MSRPNLPKTFILRNLCNITAAAFPLKKNPHQEAANEKVCEWYKGSVQVSSERILHSKLDRFNLHHPKATSIYLSNGRFDLFAGLSFPEANQGRLETCLAFYLWAFSTDDLTDEGDLSQDPLRIQEGHEISHKILYDWNAKKPEYPSAAMLWDLLGRIRATGHAEIYTKQAFLEFSSGQVYQALNRRLDRFVSIEEFISVRRCAFGGALFETMIEYSLGLDEAIPAYVWKNPVVMAMSEAMVDILAWANDICSLNKEQADGDYQNTVFLLQHVHQMSLQEAVNQLTEMIEQRLARYLELRLSFKPQFGGNIDGMVEKFFQAYECYAQGCIVWYYVCPRYFGSDANLRDKEWAEIELYEQTC</sequence>
<gene>
    <name evidence="7" type="ORF">WG66_7805</name>
</gene>
<evidence type="ECO:0000313" key="7">
    <source>
        <dbReference type="EMBL" id="KTB39622.1"/>
    </source>
</evidence>
<comment type="similarity">
    <text evidence="2 6">Belongs to the terpene synthase family.</text>
</comment>
<dbReference type="PANTHER" id="PTHR35201:SF4">
    <property type="entry name" value="BETA-PINACENE SYNTHASE-RELATED"/>
    <property type="match status" value="1"/>
</dbReference>
<dbReference type="Proteomes" id="UP000054988">
    <property type="component" value="Unassembled WGS sequence"/>
</dbReference>
<dbReference type="SFLD" id="SFLDG01020">
    <property type="entry name" value="Terpene_Cyclase_Like_2"/>
    <property type="match status" value="1"/>
</dbReference>
<dbReference type="EC" id="4.2.3.-" evidence="6"/>
<dbReference type="SFLD" id="SFLDS00005">
    <property type="entry name" value="Isoprenoid_Synthase_Type_I"/>
    <property type="match status" value="1"/>
</dbReference>
<proteinExistence type="inferred from homology"/>
<comment type="cofactor">
    <cofactor evidence="1 6">
        <name>Mg(2+)</name>
        <dbReference type="ChEBI" id="CHEBI:18420"/>
    </cofactor>
</comment>
<evidence type="ECO:0000256" key="3">
    <source>
        <dbReference type="ARBA" id="ARBA00022723"/>
    </source>
</evidence>
<reference evidence="7 8" key="1">
    <citation type="submission" date="2015-12" db="EMBL/GenBank/DDBJ databases">
        <title>Draft genome sequence of Moniliophthora roreri, the causal agent of frosty pod rot of cacao.</title>
        <authorList>
            <person name="Aime M.C."/>
            <person name="Diaz-Valderrama J.R."/>
            <person name="Kijpornyongpan T."/>
            <person name="Phillips-Mora W."/>
        </authorList>
    </citation>
    <scope>NUCLEOTIDE SEQUENCE [LARGE SCALE GENOMIC DNA]</scope>
    <source>
        <strain evidence="7 8">MCA 2952</strain>
    </source>
</reference>
<evidence type="ECO:0000256" key="4">
    <source>
        <dbReference type="ARBA" id="ARBA00022842"/>
    </source>
</evidence>